<dbReference type="Pfam" id="PF21530">
    <property type="entry name" value="Pif1_2B_dom"/>
    <property type="match status" value="1"/>
</dbReference>
<dbReference type="AlphaFoldDB" id="A0AAV3PZV9"/>
<dbReference type="InterPro" id="IPR027417">
    <property type="entry name" value="P-loop_NTPase"/>
</dbReference>
<dbReference type="CDD" id="cd18809">
    <property type="entry name" value="SF1_C_RecD"/>
    <property type="match status" value="1"/>
</dbReference>
<sequence>MRARDDPAFTDFLMKIGDGDEPTNDMGQVAIPSPMVIPFTTLEASLDLLVSYVYPNLDYFKIQPFDIMKRSILSPKNEFVDDINSMLIDHMNGEAIVYMSDDRANNVNNQGDYIDYLNTLERKGLPQHRLVLKENCPIVLLHNINPFDRLCNGTRLICKVLRPNVIGVVIATGQFVGKLVWIPRIPLAPNPADNKYLIPFVKRQIPVHLCFAMTISKAQGQTLDFVGTYLKQPVFSHGQLYVALSQARLGANVKLLIVPLTCSEAGTNLTTNVVYKEVRSLESPCSKSGAKYKRYVVSDSEGNEILAIAFSSIIPPISNTLKAFEVFKFTNADIQESSKEYHVIHNNDLQWVLRRSNLIRHMPLETPNLSTLARDIVPFGRLAQMLPNQGEKKAEDISIDILGVVIRADNKKSANSPYGPGTLTFYVR</sequence>
<evidence type="ECO:0000313" key="3">
    <source>
        <dbReference type="Proteomes" id="UP001454036"/>
    </source>
</evidence>
<dbReference type="Proteomes" id="UP001454036">
    <property type="component" value="Unassembled WGS sequence"/>
</dbReference>
<keyword evidence="3" id="KW-1185">Reference proteome</keyword>
<accession>A0AAV3PZV9</accession>
<protein>
    <submittedName>
        <fullName evidence="2">DNA helicase</fullName>
    </submittedName>
</protein>
<dbReference type="GO" id="GO:0004386">
    <property type="term" value="F:helicase activity"/>
    <property type="evidence" value="ECO:0007669"/>
    <property type="project" value="UniProtKB-KW"/>
</dbReference>
<evidence type="ECO:0000313" key="2">
    <source>
        <dbReference type="EMBL" id="GAA0156671.1"/>
    </source>
</evidence>
<dbReference type="InterPro" id="IPR049163">
    <property type="entry name" value="Pif1-like_2B_dom"/>
</dbReference>
<organism evidence="2 3">
    <name type="scientific">Lithospermum erythrorhizon</name>
    <name type="common">Purple gromwell</name>
    <name type="synonym">Lithospermum officinale var. erythrorhizon</name>
    <dbReference type="NCBI Taxonomy" id="34254"/>
    <lineage>
        <taxon>Eukaryota</taxon>
        <taxon>Viridiplantae</taxon>
        <taxon>Streptophyta</taxon>
        <taxon>Embryophyta</taxon>
        <taxon>Tracheophyta</taxon>
        <taxon>Spermatophyta</taxon>
        <taxon>Magnoliopsida</taxon>
        <taxon>eudicotyledons</taxon>
        <taxon>Gunneridae</taxon>
        <taxon>Pentapetalae</taxon>
        <taxon>asterids</taxon>
        <taxon>lamiids</taxon>
        <taxon>Boraginales</taxon>
        <taxon>Boraginaceae</taxon>
        <taxon>Boraginoideae</taxon>
        <taxon>Lithospermeae</taxon>
        <taxon>Lithospermum</taxon>
    </lineage>
</organism>
<proteinExistence type="predicted"/>
<comment type="caution">
    <text evidence="2">The sequence shown here is derived from an EMBL/GenBank/DDBJ whole genome shotgun (WGS) entry which is preliminary data.</text>
</comment>
<keyword evidence="2" id="KW-0378">Hydrolase</keyword>
<dbReference type="PANTHER" id="PTHR10492">
    <property type="match status" value="1"/>
</dbReference>
<dbReference type="SUPFAM" id="SSF52540">
    <property type="entry name" value="P-loop containing nucleoside triphosphate hydrolases"/>
    <property type="match status" value="1"/>
</dbReference>
<name>A0AAV3PZV9_LITER</name>
<keyword evidence="2" id="KW-0347">Helicase</keyword>
<evidence type="ECO:0000259" key="1">
    <source>
        <dbReference type="Pfam" id="PF21530"/>
    </source>
</evidence>
<dbReference type="EMBL" id="BAABME010019280">
    <property type="protein sequence ID" value="GAA0156671.1"/>
    <property type="molecule type" value="Genomic_DNA"/>
</dbReference>
<gene>
    <name evidence="2" type="ORF">LIER_38317</name>
</gene>
<dbReference type="PANTHER" id="PTHR10492:SF100">
    <property type="entry name" value="ATP-DEPENDENT DNA HELICASE"/>
    <property type="match status" value="1"/>
</dbReference>
<keyword evidence="2" id="KW-0547">Nucleotide-binding</keyword>
<reference evidence="2 3" key="1">
    <citation type="submission" date="2024-01" db="EMBL/GenBank/DDBJ databases">
        <title>The complete chloroplast genome sequence of Lithospermum erythrorhizon: insights into the phylogenetic relationship among Boraginaceae species and the maternal lineages of purple gromwells.</title>
        <authorList>
            <person name="Okada T."/>
            <person name="Watanabe K."/>
        </authorList>
    </citation>
    <scope>NUCLEOTIDE SEQUENCE [LARGE SCALE GENOMIC DNA]</scope>
</reference>
<feature type="domain" description="DNA helicase Pif1-like 2B" evidence="1">
    <location>
        <begin position="115"/>
        <end position="158"/>
    </location>
</feature>
<keyword evidence="2" id="KW-0067">ATP-binding</keyword>